<keyword evidence="2 7" id="KW-0813">Transport</keyword>
<evidence type="ECO:0000256" key="5">
    <source>
        <dbReference type="ARBA" id="ARBA00022989"/>
    </source>
</evidence>
<evidence type="ECO:0000259" key="8">
    <source>
        <dbReference type="PROSITE" id="PS50928"/>
    </source>
</evidence>
<evidence type="ECO:0000256" key="4">
    <source>
        <dbReference type="ARBA" id="ARBA00022692"/>
    </source>
</evidence>
<evidence type="ECO:0000313" key="10">
    <source>
        <dbReference type="Proteomes" id="UP000192660"/>
    </source>
</evidence>
<feature type="transmembrane region" description="Helical" evidence="7">
    <location>
        <begin position="157"/>
        <end position="178"/>
    </location>
</feature>
<feature type="transmembrane region" description="Helical" evidence="7">
    <location>
        <begin position="131"/>
        <end position="151"/>
    </location>
</feature>
<dbReference type="PROSITE" id="PS50928">
    <property type="entry name" value="ABC_TM1"/>
    <property type="match status" value="1"/>
</dbReference>
<name>A0A1W1WJQ0_SULTA</name>
<feature type="domain" description="ABC transmembrane type-1" evidence="8">
    <location>
        <begin position="96"/>
        <end position="286"/>
    </location>
</feature>
<dbReference type="Pfam" id="PF12911">
    <property type="entry name" value="OppC_N"/>
    <property type="match status" value="1"/>
</dbReference>
<organism evidence="9 10">
    <name type="scientific">Sulfobacillus thermosulfidooxidans (strain DSM 9293 / VKM B-1269 / AT-1)</name>
    <dbReference type="NCBI Taxonomy" id="929705"/>
    <lineage>
        <taxon>Bacteria</taxon>
        <taxon>Bacillati</taxon>
        <taxon>Bacillota</taxon>
        <taxon>Clostridia</taxon>
        <taxon>Eubacteriales</taxon>
        <taxon>Clostridiales Family XVII. Incertae Sedis</taxon>
        <taxon>Sulfobacillus</taxon>
    </lineage>
</organism>
<keyword evidence="3" id="KW-1003">Cell membrane</keyword>
<evidence type="ECO:0000256" key="1">
    <source>
        <dbReference type="ARBA" id="ARBA00004651"/>
    </source>
</evidence>
<dbReference type="Proteomes" id="UP000192660">
    <property type="component" value="Unassembled WGS sequence"/>
</dbReference>
<dbReference type="InterPro" id="IPR025966">
    <property type="entry name" value="OppC_N"/>
</dbReference>
<dbReference type="Gene3D" id="1.10.3720.10">
    <property type="entry name" value="MetI-like"/>
    <property type="match status" value="1"/>
</dbReference>
<reference evidence="10" key="1">
    <citation type="submission" date="2017-04" db="EMBL/GenBank/DDBJ databases">
        <authorList>
            <person name="Varghese N."/>
            <person name="Submissions S."/>
        </authorList>
    </citation>
    <scope>NUCLEOTIDE SEQUENCE [LARGE SCALE GENOMIC DNA]</scope>
    <source>
        <strain evidence="10">DSM 9293</strain>
    </source>
</reference>
<dbReference type="PANTHER" id="PTHR43386:SF1">
    <property type="entry name" value="D,D-DIPEPTIDE TRANSPORT SYSTEM PERMEASE PROTEIN DDPC-RELATED"/>
    <property type="match status" value="1"/>
</dbReference>
<sequence length="297" mass="32372">MVSQTPNSLTLEEQTVYEEKPLRSRTWRAFWRHPLGLAGVIGLTSIVLFCFVGPLIYPASAYATHINALMSPPSAQFPLGTDDLGRNYLARLMLGGQVSLIVGFAAAIASMIIGVGYGLISGLAGGVVDAIMMRIIDVLLTIPTLFVLLFLDAVFQPNALLLTIILAITSWFGVTRIVRSEVLSLKQRDYVEASRAFGASNWHIMLHELLPNVMGTVMVATIFQIAGSIISIATLSFLGLGLPAPAPNWGEMLSTSMNYMFQNAWWLIYPPGIALLWTLLSINFISEALQSALDTRL</sequence>
<comment type="subcellular location">
    <subcellularLocation>
        <location evidence="1 7">Cell membrane</location>
        <topology evidence="1 7">Multi-pass membrane protein</topology>
    </subcellularLocation>
</comment>
<dbReference type="AlphaFoldDB" id="A0A1W1WJQ0"/>
<accession>A0A1W1WJQ0</accession>
<dbReference type="RefSeq" id="WP_020373118.1">
    <property type="nucleotide sequence ID" value="NZ_FWWY01000001.1"/>
</dbReference>
<feature type="transmembrane region" description="Helical" evidence="7">
    <location>
        <begin position="264"/>
        <end position="286"/>
    </location>
</feature>
<keyword evidence="10" id="KW-1185">Reference proteome</keyword>
<feature type="transmembrane region" description="Helical" evidence="7">
    <location>
        <begin position="98"/>
        <end position="119"/>
    </location>
</feature>
<dbReference type="PANTHER" id="PTHR43386">
    <property type="entry name" value="OLIGOPEPTIDE TRANSPORT SYSTEM PERMEASE PROTEIN APPC"/>
    <property type="match status" value="1"/>
</dbReference>
<dbReference type="CDD" id="cd06261">
    <property type="entry name" value="TM_PBP2"/>
    <property type="match status" value="1"/>
</dbReference>
<dbReference type="EMBL" id="FWWY01000001">
    <property type="protein sequence ID" value="SMC06486.1"/>
    <property type="molecule type" value="Genomic_DNA"/>
</dbReference>
<dbReference type="OrthoDB" id="9797852at2"/>
<keyword evidence="6 7" id="KW-0472">Membrane</keyword>
<dbReference type="GO" id="GO:0055085">
    <property type="term" value="P:transmembrane transport"/>
    <property type="evidence" value="ECO:0007669"/>
    <property type="project" value="InterPro"/>
</dbReference>
<dbReference type="SUPFAM" id="SSF161098">
    <property type="entry name" value="MetI-like"/>
    <property type="match status" value="1"/>
</dbReference>
<evidence type="ECO:0000256" key="6">
    <source>
        <dbReference type="ARBA" id="ARBA00023136"/>
    </source>
</evidence>
<evidence type="ECO:0000313" key="9">
    <source>
        <dbReference type="EMBL" id="SMC06486.1"/>
    </source>
</evidence>
<gene>
    <name evidence="9" type="ORF">SAMN00768000_2849</name>
</gene>
<proteinExistence type="inferred from homology"/>
<feature type="transmembrane region" description="Helical" evidence="7">
    <location>
        <begin position="213"/>
        <end position="244"/>
    </location>
</feature>
<dbReference type="InterPro" id="IPR050366">
    <property type="entry name" value="BP-dependent_transpt_permease"/>
</dbReference>
<keyword evidence="4 7" id="KW-0812">Transmembrane</keyword>
<keyword evidence="5 7" id="KW-1133">Transmembrane helix</keyword>
<evidence type="ECO:0000256" key="2">
    <source>
        <dbReference type="ARBA" id="ARBA00022448"/>
    </source>
</evidence>
<dbReference type="GO" id="GO:0005886">
    <property type="term" value="C:plasma membrane"/>
    <property type="evidence" value="ECO:0007669"/>
    <property type="project" value="UniProtKB-SubCell"/>
</dbReference>
<dbReference type="InterPro" id="IPR000515">
    <property type="entry name" value="MetI-like"/>
</dbReference>
<dbReference type="Pfam" id="PF00528">
    <property type="entry name" value="BPD_transp_1"/>
    <property type="match status" value="1"/>
</dbReference>
<feature type="transmembrane region" description="Helical" evidence="7">
    <location>
        <begin position="35"/>
        <end position="57"/>
    </location>
</feature>
<dbReference type="InterPro" id="IPR035906">
    <property type="entry name" value="MetI-like_sf"/>
</dbReference>
<dbReference type="STRING" id="28034.BFX07_13395"/>
<protein>
    <submittedName>
        <fullName evidence="9">Peptide/nickel transport system permease protein</fullName>
    </submittedName>
</protein>
<evidence type="ECO:0000256" key="7">
    <source>
        <dbReference type="RuleBase" id="RU363032"/>
    </source>
</evidence>
<evidence type="ECO:0000256" key="3">
    <source>
        <dbReference type="ARBA" id="ARBA00022475"/>
    </source>
</evidence>
<comment type="similarity">
    <text evidence="7">Belongs to the binding-protein-dependent transport system permease family.</text>
</comment>